<dbReference type="GO" id="GO:0015293">
    <property type="term" value="F:symporter activity"/>
    <property type="evidence" value="ECO:0007669"/>
    <property type="project" value="UniProtKB-KW"/>
</dbReference>
<name>A0A1Y6BZU6_9PROT</name>
<feature type="transmembrane region" description="Helical" evidence="14">
    <location>
        <begin position="301"/>
        <end position="326"/>
    </location>
</feature>
<evidence type="ECO:0000256" key="11">
    <source>
        <dbReference type="ARBA" id="ARBA00023201"/>
    </source>
</evidence>
<comment type="catalytic activity">
    <reaction evidence="12">
        <text>L-proline(in) + Na(+)(in) = L-proline(out) + Na(+)(out)</text>
        <dbReference type="Rhea" id="RHEA:28967"/>
        <dbReference type="ChEBI" id="CHEBI:29101"/>
        <dbReference type="ChEBI" id="CHEBI:60039"/>
    </reaction>
</comment>
<keyword evidence="11" id="KW-0739">Sodium transport</keyword>
<evidence type="ECO:0000256" key="12">
    <source>
        <dbReference type="ARBA" id="ARBA00033708"/>
    </source>
</evidence>
<keyword evidence="8" id="KW-0915">Sodium</keyword>
<organism evidence="15 16">
    <name type="scientific">Tistlia consotensis USBA 355</name>
    <dbReference type="NCBI Taxonomy" id="560819"/>
    <lineage>
        <taxon>Bacteria</taxon>
        <taxon>Pseudomonadati</taxon>
        <taxon>Pseudomonadota</taxon>
        <taxon>Alphaproteobacteria</taxon>
        <taxon>Rhodospirillales</taxon>
        <taxon>Rhodovibrionaceae</taxon>
        <taxon>Tistlia</taxon>
    </lineage>
</organism>
<feature type="transmembrane region" description="Helical" evidence="14">
    <location>
        <begin position="416"/>
        <end position="437"/>
    </location>
</feature>
<keyword evidence="16" id="KW-1185">Reference proteome</keyword>
<evidence type="ECO:0000256" key="13">
    <source>
        <dbReference type="RuleBase" id="RU362091"/>
    </source>
</evidence>
<evidence type="ECO:0000256" key="6">
    <source>
        <dbReference type="ARBA" id="ARBA00022847"/>
    </source>
</evidence>
<feature type="transmembrane region" description="Helical" evidence="14">
    <location>
        <begin position="121"/>
        <end position="139"/>
    </location>
</feature>
<feature type="transmembrane region" description="Helical" evidence="14">
    <location>
        <begin position="471"/>
        <end position="490"/>
    </location>
</feature>
<keyword evidence="3" id="KW-0813">Transport</keyword>
<keyword evidence="4" id="KW-1003">Cell membrane</keyword>
<evidence type="ECO:0000256" key="9">
    <source>
        <dbReference type="ARBA" id="ARBA00023065"/>
    </source>
</evidence>
<comment type="similarity">
    <text evidence="2 13">Belongs to the sodium:solute symporter (SSF) (TC 2.A.21) family.</text>
</comment>
<dbReference type="RefSeq" id="WP_085123254.1">
    <property type="nucleotide sequence ID" value="NZ_FWZX01000010.1"/>
</dbReference>
<feature type="transmembrane region" description="Helical" evidence="14">
    <location>
        <begin position="563"/>
        <end position="584"/>
    </location>
</feature>
<keyword evidence="10 14" id="KW-0472">Membrane</keyword>
<protein>
    <submittedName>
        <fullName evidence="15">Solute:Na+ symporter, SSS family</fullName>
    </submittedName>
</protein>
<dbReference type="Gene3D" id="1.20.1730.10">
    <property type="entry name" value="Sodium/glucose cotransporter"/>
    <property type="match status" value="1"/>
</dbReference>
<evidence type="ECO:0000256" key="1">
    <source>
        <dbReference type="ARBA" id="ARBA00004651"/>
    </source>
</evidence>
<dbReference type="InterPro" id="IPR050277">
    <property type="entry name" value="Sodium:Solute_Symporter"/>
</dbReference>
<sequence>MSQGTVWLLAFVAAYLAYCLYWGAASARLVATANDFFLADRGISPWIFVLAATATSFSGWVFLGHTGLVFADGFQFAQLSLCAVTIPLTGIVFLKRQWLLGRRYGYVTPGDMFADYFGGEAMRLLVMLVALVFSVPFVAMQLSASGRLIAILSDGTVDAVAATWVLAAALFLYVVVGGLRAVAYVGTLQGLLLAAGLTALGLVAYGKLGGFAAFNDALAALGATDIGPWGRTAQGYNGYLEIPGVIQFTRGLGLEAPVGGLWTASMILSYSLALMGIQAAPAFTIWAFACRSAKGFAPQQVWASAAAVGLILVFFGTLAAMGAHFLGASAAVTEDGLALARWLPEAAGQDPANLVAHFIRAIGAGDPWFNGLLAVCALAAIQAMVALNLSAAGTILSRDLCQRYLDPAAGDRELKLYGRISLGLVLLAALLVASFLPATEGELGALALSFGFQLWPALAAVCWLPWLTRQGVVMGLVAGLLAVVFTEPFGQSVAAFLGFHLPWGRWPWTIHSAAWGMFFNLLACLTVSVLTRGGSERARRGRFHAFLAAAAGPTAQQRLLRPAAWVIVLAWLFFAVGPGAVFGNDAFGAPNAGVKAWVLGVPSIWAWQILWWALGVLVLWFLAYRMGLSTAPSGSFETGAVHEPPPLKAGAPSADWRNWFWAAVVALALLSALHWMFGR</sequence>
<evidence type="ECO:0000313" key="16">
    <source>
        <dbReference type="Proteomes" id="UP000192917"/>
    </source>
</evidence>
<dbReference type="PROSITE" id="PS50283">
    <property type="entry name" value="NA_SOLUT_SYMP_3"/>
    <property type="match status" value="1"/>
</dbReference>
<evidence type="ECO:0000256" key="5">
    <source>
        <dbReference type="ARBA" id="ARBA00022692"/>
    </source>
</evidence>
<feature type="transmembrane region" description="Helical" evidence="14">
    <location>
        <begin position="183"/>
        <end position="205"/>
    </location>
</feature>
<keyword evidence="5 14" id="KW-0812">Transmembrane</keyword>
<feature type="transmembrane region" description="Helical" evidence="14">
    <location>
        <begin position="75"/>
        <end position="94"/>
    </location>
</feature>
<feature type="transmembrane region" description="Helical" evidence="14">
    <location>
        <begin position="604"/>
        <end position="623"/>
    </location>
</feature>
<feature type="transmembrane region" description="Helical" evidence="14">
    <location>
        <begin position="6"/>
        <end position="31"/>
    </location>
</feature>
<feature type="transmembrane region" description="Helical" evidence="14">
    <location>
        <begin position="43"/>
        <end position="63"/>
    </location>
</feature>
<reference evidence="15 16" key="1">
    <citation type="submission" date="2017-04" db="EMBL/GenBank/DDBJ databases">
        <authorList>
            <person name="Afonso C.L."/>
            <person name="Miller P.J."/>
            <person name="Scott M.A."/>
            <person name="Spackman E."/>
            <person name="Goraichik I."/>
            <person name="Dimitrov K.M."/>
            <person name="Suarez D.L."/>
            <person name="Swayne D.E."/>
        </authorList>
    </citation>
    <scope>NUCLEOTIDE SEQUENCE [LARGE SCALE GENOMIC DNA]</scope>
    <source>
        <strain evidence="15 16">USBA 355</strain>
    </source>
</reference>
<dbReference type="Proteomes" id="UP000192917">
    <property type="component" value="Unassembled WGS sequence"/>
</dbReference>
<keyword evidence="9" id="KW-0406">Ion transport</keyword>
<dbReference type="Pfam" id="PF00474">
    <property type="entry name" value="SSF"/>
    <property type="match status" value="1"/>
</dbReference>
<feature type="transmembrane region" description="Helical" evidence="14">
    <location>
        <begin position="267"/>
        <end position="289"/>
    </location>
</feature>
<comment type="subcellular location">
    <subcellularLocation>
        <location evidence="1">Cell membrane</location>
        <topology evidence="1">Multi-pass membrane protein</topology>
    </subcellularLocation>
</comment>
<feature type="transmembrane region" description="Helical" evidence="14">
    <location>
        <begin position="658"/>
        <end position="677"/>
    </location>
</feature>
<keyword evidence="6" id="KW-0769">Symport</keyword>
<evidence type="ECO:0000256" key="4">
    <source>
        <dbReference type="ARBA" id="ARBA00022475"/>
    </source>
</evidence>
<proteinExistence type="inferred from homology"/>
<feature type="transmembrane region" description="Helical" evidence="14">
    <location>
        <begin position="510"/>
        <end position="530"/>
    </location>
</feature>
<gene>
    <name evidence="15" type="ORF">SAMN05428998_11030</name>
</gene>
<dbReference type="PANTHER" id="PTHR48086">
    <property type="entry name" value="SODIUM/PROLINE SYMPORTER-RELATED"/>
    <property type="match status" value="1"/>
</dbReference>
<dbReference type="PANTHER" id="PTHR48086:SF3">
    <property type="entry name" value="SODIUM_PROLINE SYMPORTER"/>
    <property type="match status" value="1"/>
</dbReference>
<dbReference type="GO" id="GO:0006814">
    <property type="term" value="P:sodium ion transport"/>
    <property type="evidence" value="ECO:0007669"/>
    <property type="project" value="UniProtKB-KW"/>
</dbReference>
<evidence type="ECO:0000256" key="7">
    <source>
        <dbReference type="ARBA" id="ARBA00022989"/>
    </source>
</evidence>
<evidence type="ECO:0000256" key="2">
    <source>
        <dbReference type="ARBA" id="ARBA00006434"/>
    </source>
</evidence>
<evidence type="ECO:0000256" key="8">
    <source>
        <dbReference type="ARBA" id="ARBA00023053"/>
    </source>
</evidence>
<dbReference type="InterPro" id="IPR001734">
    <property type="entry name" value="Na/solute_symporter"/>
</dbReference>
<evidence type="ECO:0000256" key="14">
    <source>
        <dbReference type="SAM" id="Phobius"/>
    </source>
</evidence>
<feature type="transmembrane region" description="Helical" evidence="14">
    <location>
        <begin position="159"/>
        <end position="176"/>
    </location>
</feature>
<evidence type="ECO:0000256" key="10">
    <source>
        <dbReference type="ARBA" id="ARBA00023136"/>
    </source>
</evidence>
<accession>A0A1Y6BZU6</accession>
<evidence type="ECO:0000256" key="3">
    <source>
        <dbReference type="ARBA" id="ARBA00022448"/>
    </source>
</evidence>
<feature type="transmembrane region" description="Helical" evidence="14">
    <location>
        <begin position="443"/>
        <end position="464"/>
    </location>
</feature>
<dbReference type="InterPro" id="IPR038377">
    <property type="entry name" value="Na/Glc_symporter_sf"/>
</dbReference>
<dbReference type="EMBL" id="FWZX01000010">
    <property type="protein sequence ID" value="SMF29271.1"/>
    <property type="molecule type" value="Genomic_DNA"/>
</dbReference>
<dbReference type="GO" id="GO:0005886">
    <property type="term" value="C:plasma membrane"/>
    <property type="evidence" value="ECO:0007669"/>
    <property type="project" value="UniProtKB-SubCell"/>
</dbReference>
<keyword evidence="7 14" id="KW-1133">Transmembrane helix</keyword>
<evidence type="ECO:0000313" key="15">
    <source>
        <dbReference type="EMBL" id="SMF29271.1"/>
    </source>
</evidence>
<feature type="transmembrane region" description="Helical" evidence="14">
    <location>
        <begin position="372"/>
        <end position="396"/>
    </location>
</feature>
<dbReference type="AlphaFoldDB" id="A0A1Y6BZU6"/>
<dbReference type="STRING" id="560819.SAMN05428998_11030"/>